<protein>
    <recommendedName>
        <fullName evidence="3">RING-type domain-containing protein</fullName>
    </recommendedName>
</protein>
<feature type="compositionally biased region" description="Polar residues" evidence="2">
    <location>
        <begin position="997"/>
        <end position="1007"/>
    </location>
</feature>
<feature type="compositionally biased region" description="Basic and acidic residues" evidence="2">
    <location>
        <begin position="929"/>
        <end position="944"/>
    </location>
</feature>
<feature type="region of interest" description="Disordered" evidence="2">
    <location>
        <begin position="1"/>
        <end position="144"/>
    </location>
</feature>
<feature type="region of interest" description="Disordered" evidence="2">
    <location>
        <begin position="1154"/>
        <end position="1219"/>
    </location>
</feature>
<dbReference type="InterPro" id="IPR013083">
    <property type="entry name" value="Znf_RING/FYVE/PHD"/>
</dbReference>
<dbReference type="FunFam" id="3.30.40.10:FF:000539">
    <property type="entry name" value="Ring finger domain protein"/>
    <property type="match status" value="1"/>
</dbReference>
<feature type="compositionally biased region" description="Gly residues" evidence="2">
    <location>
        <begin position="59"/>
        <end position="68"/>
    </location>
</feature>
<dbReference type="Proteomes" id="UP000310066">
    <property type="component" value="Unassembled WGS sequence"/>
</dbReference>
<dbReference type="GO" id="GO:0033255">
    <property type="term" value="C:SAS acetyltransferase complex"/>
    <property type="evidence" value="ECO:0007669"/>
    <property type="project" value="InterPro"/>
</dbReference>
<dbReference type="SUPFAM" id="SSF57850">
    <property type="entry name" value="RING/U-box"/>
    <property type="match status" value="1"/>
</dbReference>
<feature type="region of interest" description="Disordered" evidence="2">
    <location>
        <begin position="493"/>
        <end position="530"/>
    </location>
</feature>
<evidence type="ECO:0000256" key="1">
    <source>
        <dbReference type="PROSITE-ProRule" id="PRU00175"/>
    </source>
</evidence>
<dbReference type="PANTHER" id="PTHR38422:SF1">
    <property type="entry name" value="SOMETHING ABOUT SILENCING PROTEIN 4"/>
    <property type="match status" value="1"/>
</dbReference>
<accession>A0A4U0VFY3</accession>
<feature type="region of interest" description="Disordered" evidence="2">
    <location>
        <begin position="384"/>
        <end position="455"/>
    </location>
</feature>
<evidence type="ECO:0000313" key="4">
    <source>
        <dbReference type="EMBL" id="TKA48060.1"/>
    </source>
</evidence>
<keyword evidence="1" id="KW-0479">Metal-binding</keyword>
<feature type="region of interest" description="Disordered" evidence="2">
    <location>
        <begin position="158"/>
        <end position="177"/>
    </location>
</feature>
<evidence type="ECO:0000256" key="2">
    <source>
        <dbReference type="SAM" id="MobiDB-lite"/>
    </source>
</evidence>
<dbReference type="InterPro" id="IPR038988">
    <property type="entry name" value="Sas4"/>
</dbReference>
<dbReference type="OrthoDB" id="1938992at2759"/>
<sequence>MSYGGDYNQGGGGGGYGGGGDNYGRQQQQQGGYGGGGEDYEGRRHHQEGGDEYGRQQQQGGGYGGGGRDNYDSQQGGGDGYGRQQQGGGDDYGRQQGGGGGGYGRQQGGDDYGRQQGGGGGDSYGGQQGGYGHQSGQGYGSSSGTSYGGGGGGYSNDMSGAADHAQQHGGGDSSMYHNALGMLQGRQQQLANEPLNEQQAVQQHQQFYGGGGGGQQQQATSGGIGGAAAMQAMKMFGGGGGGSGGGLQGGAGGQSAFVGMAMGEASKLFSQQSAQGNVQPGHTQQDAVSSAAQMAMKMFMKSEMSGGGGGGGGLIEFDDDGPPAKKRKLSLRHKQQTTLDQFTVAAVTQSDAPKPPNSVTEVRPHGQLVETVNGVRTALDVDLDHITEQRPPNGTVATPERSTPPPQQPPPTSLPPLPPAPATPTPAAASAATATAATEKKKEEKRTLRSQDDGPRLKSELATYFANYEDIVFDLHKEEDLVTVDTALYVTDDATKHHQRPRGSASPSPRRARTSNGETDVETNGMAATPGNSVFNGCPVIDLYRLTGDTPSHLSDPLDDAHFHKSHRRAERREKQLRNIEKERAMHEKVQLERLLDGLLGHDWLKVLGVTGVTDGEAKKYEPKRDYFVAEVRILVAKFKLWKEQEKRQRLEKEAAFIAARETEGSVEDTGEEEGSVEPPSSEKNASAARQLQQETTNSAPSGFKIKLGRRSLHPTSNDTTPTSAPHHNHSMPPPSHTAPNLLHLPSLLQPHQPITSFYTKRHLRDAALSKTRHPGSRNATAFGHPVPEITEREFVLPGEYVTEEALRASARQRRRRKRASVADAASGAGMAWVVGDERGWVIIVGVKYCFRYNQRNRRAQAFNENGDPIDMAAIPRPHRRRREKKLMSMEEVNERFPLINYKTWCASRQAKGLPAVGGVTAPPSRAGSLKDVEGTIGTEKARTSVDSARPATALDIARHDHENATSAGAERSTSPGPAEHTPMADGTADTPALPQIETTHATSNIEPLSDSAAQGEGEDELDEDDPIRTAAAPEMLAAPGDACAICLDTLEDDDDVRGLTCGHAFHAACVDPWLTGRRACCPLCKADYYVPKPRSDGGEGSTPPMGRRSRLTLPTSPPSVWMGGRTGAAFRPNIFLAGPRFFTTDAERGFAAPRGNPFSSAARNGGEAPANTSRWRMPNVRMPRFGRRGQEGAAQQHGAVEESGVMTPGELEAGVGRS</sequence>
<dbReference type="AlphaFoldDB" id="A0A4U0VFY3"/>
<feature type="compositionally biased region" description="Basic and acidic residues" evidence="2">
    <location>
        <begin position="438"/>
        <end position="455"/>
    </location>
</feature>
<dbReference type="Gene3D" id="3.30.40.10">
    <property type="entry name" value="Zinc/RING finger domain, C3HC4 (zinc finger)"/>
    <property type="match status" value="1"/>
</dbReference>
<feature type="compositionally biased region" description="Polar residues" evidence="2">
    <location>
        <begin position="684"/>
        <end position="701"/>
    </location>
</feature>
<organism evidence="4 5">
    <name type="scientific">Friedmanniomyces endolithicus</name>
    <dbReference type="NCBI Taxonomy" id="329885"/>
    <lineage>
        <taxon>Eukaryota</taxon>
        <taxon>Fungi</taxon>
        <taxon>Dikarya</taxon>
        <taxon>Ascomycota</taxon>
        <taxon>Pezizomycotina</taxon>
        <taxon>Dothideomycetes</taxon>
        <taxon>Dothideomycetidae</taxon>
        <taxon>Mycosphaerellales</taxon>
        <taxon>Teratosphaeriaceae</taxon>
        <taxon>Friedmanniomyces</taxon>
    </lineage>
</organism>
<feature type="compositionally biased region" description="Polar residues" evidence="2">
    <location>
        <begin position="714"/>
        <end position="723"/>
    </location>
</feature>
<feature type="region of interest" description="Disordered" evidence="2">
    <location>
        <begin position="917"/>
        <end position="1024"/>
    </location>
</feature>
<dbReference type="Pfam" id="PF24845">
    <property type="entry name" value="DUF7721"/>
    <property type="match status" value="1"/>
</dbReference>
<keyword evidence="1" id="KW-0862">Zinc</keyword>
<evidence type="ECO:0000259" key="3">
    <source>
        <dbReference type="PROSITE" id="PS50089"/>
    </source>
</evidence>
<gene>
    <name evidence="4" type="ORF">B0A54_01552</name>
</gene>
<feature type="compositionally biased region" description="Acidic residues" evidence="2">
    <location>
        <begin position="665"/>
        <end position="676"/>
    </location>
</feature>
<dbReference type="CDD" id="cd16473">
    <property type="entry name" value="RING-H2_RNF103"/>
    <property type="match status" value="1"/>
</dbReference>
<feature type="compositionally biased region" description="Low complexity" evidence="2">
    <location>
        <begin position="425"/>
        <end position="437"/>
    </location>
</feature>
<feature type="compositionally biased region" description="Pro residues" evidence="2">
    <location>
        <begin position="402"/>
        <end position="424"/>
    </location>
</feature>
<dbReference type="Pfam" id="PF13639">
    <property type="entry name" value="zf-RING_2"/>
    <property type="match status" value="1"/>
</dbReference>
<keyword evidence="1" id="KW-0863">Zinc-finger</keyword>
<proteinExistence type="predicted"/>
<feature type="compositionally biased region" description="Gly residues" evidence="2">
    <location>
        <begin position="7"/>
        <end position="22"/>
    </location>
</feature>
<dbReference type="STRING" id="329885.A0A4U0VFY3"/>
<dbReference type="PROSITE" id="PS50089">
    <property type="entry name" value="ZF_RING_2"/>
    <property type="match status" value="1"/>
</dbReference>
<feature type="compositionally biased region" description="Gly residues" evidence="2">
    <location>
        <begin position="115"/>
        <end position="144"/>
    </location>
</feature>
<feature type="region of interest" description="Disordered" evidence="2">
    <location>
        <begin position="1094"/>
        <end position="1125"/>
    </location>
</feature>
<name>A0A4U0VFY3_9PEZI</name>
<dbReference type="Pfam" id="PF15460">
    <property type="entry name" value="SAS4"/>
    <property type="match status" value="1"/>
</dbReference>
<comment type="caution">
    <text evidence="4">The sequence shown here is derived from an EMBL/GenBank/DDBJ whole genome shotgun (WGS) entry which is preliminary data.</text>
</comment>
<dbReference type="SMART" id="SM00184">
    <property type="entry name" value="RING"/>
    <property type="match status" value="1"/>
</dbReference>
<reference evidence="4 5" key="1">
    <citation type="submission" date="2017-03" db="EMBL/GenBank/DDBJ databases">
        <title>Genomes of endolithic fungi from Antarctica.</title>
        <authorList>
            <person name="Coleine C."/>
            <person name="Masonjones S."/>
            <person name="Stajich J.E."/>
        </authorList>
    </citation>
    <scope>NUCLEOTIDE SEQUENCE [LARGE SCALE GENOMIC DNA]</scope>
    <source>
        <strain evidence="4 5">CCFEE 5311</strain>
    </source>
</reference>
<dbReference type="GO" id="GO:0004402">
    <property type="term" value="F:histone acetyltransferase activity"/>
    <property type="evidence" value="ECO:0007669"/>
    <property type="project" value="TreeGrafter"/>
</dbReference>
<dbReference type="InterPro" id="IPR001841">
    <property type="entry name" value="Znf_RING"/>
</dbReference>
<dbReference type="InterPro" id="IPR056138">
    <property type="entry name" value="DUF7721"/>
</dbReference>
<feature type="compositionally biased region" description="Gly residues" evidence="2">
    <location>
        <begin position="75"/>
        <end position="107"/>
    </location>
</feature>
<dbReference type="InterPro" id="IPR029184">
    <property type="entry name" value="Sas4_dom"/>
</dbReference>
<feature type="region of interest" description="Disordered" evidence="2">
    <location>
        <begin position="662"/>
        <end position="743"/>
    </location>
</feature>
<dbReference type="PANTHER" id="PTHR38422">
    <property type="entry name" value="SOMETHING ABOUT SILENCING PROTEIN 4"/>
    <property type="match status" value="1"/>
</dbReference>
<feature type="domain" description="RING-type" evidence="3">
    <location>
        <begin position="1044"/>
        <end position="1086"/>
    </location>
</feature>
<dbReference type="EMBL" id="NAJP01000004">
    <property type="protein sequence ID" value="TKA48060.1"/>
    <property type="molecule type" value="Genomic_DNA"/>
</dbReference>
<evidence type="ECO:0000313" key="5">
    <source>
        <dbReference type="Proteomes" id="UP000310066"/>
    </source>
</evidence>
<dbReference type="GO" id="GO:0008270">
    <property type="term" value="F:zinc ion binding"/>
    <property type="evidence" value="ECO:0007669"/>
    <property type="project" value="UniProtKB-KW"/>
</dbReference>